<dbReference type="CDD" id="cd00067">
    <property type="entry name" value="GAL4"/>
    <property type="match status" value="1"/>
</dbReference>
<sequence length="503" mass="57365">MRPLSACIACRDRRKKCERSRPGISCNFCIKRGIECIGVVESPPAASCSSRKQYERLDGRLEDGSSRRQVSSLVVPDAALCEELVELYFRYAHVAFHNIFHRTTFIASVRDSSIPKILFFGVASLSARYSEHPVFAAIAPWDRGRDPNTEAVYHAIASRMATLLDLPTMTTESVLEQEINRRVWWSLITTETWTSASQSLPRLIRPRDTVPLPMDERMFIALDYETPLAPVEFDQQAVSPSGDPSQSLVAQMIRLNILLYEIVLYNARIVAERVHLCEPGSPAMPSLDRGNTLMHALDDWANNLSPLLQYSDDNVAYWVEEGLGPIFITLHINYNHAGQLLFYQHLHSAQSLDPDSPVADMVRVFAQRCNHHATNLCDLIHHAKQRPETIVLYPLAGHILCLASSVQIHTLLFEIDDDDIAAAKTRLERNFEMISSMNNYWPMNHMSISRLQHFHNACLRSKDDSFRLDAWMLRFLLGFTHDIEDREIESPQTFDHLRNLLDI</sequence>
<dbReference type="CDD" id="cd12148">
    <property type="entry name" value="fungal_TF_MHR"/>
    <property type="match status" value="1"/>
</dbReference>
<keyword evidence="2" id="KW-0479">Metal-binding</keyword>
<dbReference type="InterPro" id="IPR036864">
    <property type="entry name" value="Zn2-C6_fun-type_DNA-bd_sf"/>
</dbReference>
<dbReference type="SUPFAM" id="SSF57701">
    <property type="entry name" value="Zn2/Cys6 DNA-binding domain"/>
    <property type="match status" value="1"/>
</dbReference>
<dbReference type="GO" id="GO:0008270">
    <property type="term" value="F:zinc ion binding"/>
    <property type="evidence" value="ECO:0007669"/>
    <property type="project" value="InterPro"/>
</dbReference>
<keyword evidence="3" id="KW-0805">Transcription regulation</keyword>
<dbReference type="Pfam" id="PF00172">
    <property type="entry name" value="Zn_clus"/>
    <property type="match status" value="1"/>
</dbReference>
<protein>
    <recommendedName>
        <fullName evidence="6">Zn(2)-C6 fungal-type domain-containing protein</fullName>
    </recommendedName>
</protein>
<dbReference type="InterPro" id="IPR050815">
    <property type="entry name" value="TF_fung"/>
</dbReference>
<dbReference type="SMART" id="SM00066">
    <property type="entry name" value="GAL4"/>
    <property type="match status" value="1"/>
</dbReference>
<dbReference type="PROSITE" id="PS00463">
    <property type="entry name" value="ZN2_CY6_FUNGAL_1"/>
    <property type="match status" value="1"/>
</dbReference>
<evidence type="ECO:0000256" key="2">
    <source>
        <dbReference type="ARBA" id="ARBA00022723"/>
    </source>
</evidence>
<dbReference type="Proteomes" id="UP000770015">
    <property type="component" value="Unassembled WGS sequence"/>
</dbReference>
<accession>A0A9P8VCQ2</accession>
<organism evidence="7 8">
    <name type="scientific">Plectosphaerella plurivora</name>
    <dbReference type="NCBI Taxonomy" id="936078"/>
    <lineage>
        <taxon>Eukaryota</taxon>
        <taxon>Fungi</taxon>
        <taxon>Dikarya</taxon>
        <taxon>Ascomycota</taxon>
        <taxon>Pezizomycotina</taxon>
        <taxon>Sordariomycetes</taxon>
        <taxon>Hypocreomycetidae</taxon>
        <taxon>Glomerellales</taxon>
        <taxon>Plectosphaerellaceae</taxon>
        <taxon>Plectosphaerella</taxon>
    </lineage>
</organism>
<evidence type="ECO:0000259" key="6">
    <source>
        <dbReference type="PROSITE" id="PS50048"/>
    </source>
</evidence>
<dbReference type="GO" id="GO:0006351">
    <property type="term" value="P:DNA-templated transcription"/>
    <property type="evidence" value="ECO:0007669"/>
    <property type="project" value="InterPro"/>
</dbReference>
<evidence type="ECO:0000313" key="8">
    <source>
        <dbReference type="Proteomes" id="UP000770015"/>
    </source>
</evidence>
<dbReference type="SMART" id="SM00906">
    <property type="entry name" value="Fungal_trans"/>
    <property type="match status" value="1"/>
</dbReference>
<dbReference type="GO" id="GO:0000981">
    <property type="term" value="F:DNA-binding transcription factor activity, RNA polymerase II-specific"/>
    <property type="evidence" value="ECO:0007669"/>
    <property type="project" value="InterPro"/>
</dbReference>
<dbReference type="GO" id="GO:0003677">
    <property type="term" value="F:DNA binding"/>
    <property type="evidence" value="ECO:0007669"/>
    <property type="project" value="InterPro"/>
</dbReference>
<evidence type="ECO:0000256" key="4">
    <source>
        <dbReference type="ARBA" id="ARBA00023163"/>
    </source>
</evidence>
<comment type="caution">
    <text evidence="7">The sequence shown here is derived from an EMBL/GenBank/DDBJ whole genome shotgun (WGS) entry which is preliminary data.</text>
</comment>
<evidence type="ECO:0000313" key="7">
    <source>
        <dbReference type="EMBL" id="KAH6688325.1"/>
    </source>
</evidence>
<evidence type="ECO:0000256" key="3">
    <source>
        <dbReference type="ARBA" id="ARBA00023015"/>
    </source>
</evidence>
<keyword evidence="8" id="KW-1185">Reference proteome</keyword>
<dbReference type="AlphaFoldDB" id="A0A9P8VCQ2"/>
<dbReference type="GO" id="GO:0005634">
    <property type="term" value="C:nucleus"/>
    <property type="evidence" value="ECO:0007669"/>
    <property type="project" value="UniProtKB-SubCell"/>
</dbReference>
<dbReference type="PROSITE" id="PS50048">
    <property type="entry name" value="ZN2_CY6_FUNGAL_2"/>
    <property type="match status" value="1"/>
</dbReference>
<evidence type="ECO:0000256" key="5">
    <source>
        <dbReference type="ARBA" id="ARBA00023242"/>
    </source>
</evidence>
<dbReference type="InterPro" id="IPR007219">
    <property type="entry name" value="XnlR_reg_dom"/>
</dbReference>
<name>A0A9P8VCQ2_9PEZI</name>
<dbReference type="OrthoDB" id="1924787at2759"/>
<keyword evidence="4" id="KW-0804">Transcription</keyword>
<evidence type="ECO:0000256" key="1">
    <source>
        <dbReference type="ARBA" id="ARBA00004123"/>
    </source>
</evidence>
<comment type="subcellular location">
    <subcellularLocation>
        <location evidence="1">Nucleus</location>
    </subcellularLocation>
</comment>
<dbReference type="EMBL" id="JAGSXJ010000009">
    <property type="protein sequence ID" value="KAH6688325.1"/>
    <property type="molecule type" value="Genomic_DNA"/>
</dbReference>
<reference evidence="7" key="1">
    <citation type="journal article" date="2021" name="Nat. Commun.">
        <title>Genetic determinants of endophytism in the Arabidopsis root mycobiome.</title>
        <authorList>
            <person name="Mesny F."/>
            <person name="Miyauchi S."/>
            <person name="Thiergart T."/>
            <person name="Pickel B."/>
            <person name="Atanasova L."/>
            <person name="Karlsson M."/>
            <person name="Huettel B."/>
            <person name="Barry K.W."/>
            <person name="Haridas S."/>
            <person name="Chen C."/>
            <person name="Bauer D."/>
            <person name="Andreopoulos W."/>
            <person name="Pangilinan J."/>
            <person name="LaButti K."/>
            <person name="Riley R."/>
            <person name="Lipzen A."/>
            <person name="Clum A."/>
            <person name="Drula E."/>
            <person name="Henrissat B."/>
            <person name="Kohler A."/>
            <person name="Grigoriev I.V."/>
            <person name="Martin F.M."/>
            <person name="Hacquard S."/>
        </authorList>
    </citation>
    <scope>NUCLEOTIDE SEQUENCE</scope>
    <source>
        <strain evidence="7">MPI-SDFR-AT-0117</strain>
    </source>
</reference>
<keyword evidence="5" id="KW-0539">Nucleus</keyword>
<feature type="domain" description="Zn(2)-C6 fungal-type" evidence="6">
    <location>
        <begin position="6"/>
        <end position="36"/>
    </location>
</feature>
<dbReference type="PANTHER" id="PTHR47338:SF16">
    <property type="entry name" value="TRANSCRIPTION FACTOR, PUTATIVE (AFU_ORTHOLOGUE AFUA_2G09360)-RELATED"/>
    <property type="match status" value="1"/>
</dbReference>
<dbReference type="Gene3D" id="4.10.240.10">
    <property type="entry name" value="Zn(2)-C6 fungal-type DNA-binding domain"/>
    <property type="match status" value="1"/>
</dbReference>
<dbReference type="InterPro" id="IPR001138">
    <property type="entry name" value="Zn2Cys6_DnaBD"/>
</dbReference>
<dbReference type="PANTHER" id="PTHR47338">
    <property type="entry name" value="ZN(II)2CYS6 TRANSCRIPTION FACTOR (EUROFUNG)-RELATED"/>
    <property type="match status" value="1"/>
</dbReference>
<gene>
    <name evidence="7" type="ORF">F5X68DRAFT_268366</name>
</gene>
<proteinExistence type="predicted"/>